<comment type="caution">
    <text evidence="2">The sequence shown here is derived from an EMBL/GenBank/DDBJ whole genome shotgun (WGS) entry which is preliminary data.</text>
</comment>
<evidence type="ECO:0000256" key="1">
    <source>
        <dbReference type="SAM" id="Phobius"/>
    </source>
</evidence>
<accession>A0ABV8TAK9</accession>
<dbReference type="EMBL" id="JBHSDP010000008">
    <property type="protein sequence ID" value="MFC4327655.1"/>
    <property type="molecule type" value="Genomic_DNA"/>
</dbReference>
<sequence length="86" mass="9451">MPEHVPFLVWFGVVLPAVLILACAVGLAGYRFGLRFEIRRRPQTPVLRALPSQPGSGSGPHREYVELSPAERDAFAGLVRRLGDGR</sequence>
<keyword evidence="1" id="KW-1133">Transmembrane helix</keyword>
<dbReference type="RefSeq" id="WP_381737528.1">
    <property type="nucleotide sequence ID" value="NZ_JBHSDP010000008.1"/>
</dbReference>
<evidence type="ECO:0000313" key="2">
    <source>
        <dbReference type="EMBL" id="MFC4327655.1"/>
    </source>
</evidence>
<proteinExistence type="predicted"/>
<name>A0ABV8TAK9_9ACTN</name>
<protein>
    <submittedName>
        <fullName evidence="2">Uncharacterized protein</fullName>
    </submittedName>
</protein>
<reference evidence="3" key="1">
    <citation type="journal article" date="2019" name="Int. J. Syst. Evol. Microbiol.">
        <title>The Global Catalogue of Microorganisms (GCM) 10K type strain sequencing project: providing services to taxonomists for standard genome sequencing and annotation.</title>
        <authorList>
            <consortium name="The Broad Institute Genomics Platform"/>
            <consortium name="The Broad Institute Genome Sequencing Center for Infectious Disease"/>
            <person name="Wu L."/>
            <person name="Ma J."/>
        </authorList>
    </citation>
    <scope>NUCLEOTIDE SEQUENCE [LARGE SCALE GENOMIC DNA]</scope>
    <source>
        <strain evidence="3">PCU 347</strain>
    </source>
</reference>
<feature type="transmembrane region" description="Helical" evidence="1">
    <location>
        <begin position="6"/>
        <end position="30"/>
    </location>
</feature>
<keyword evidence="3" id="KW-1185">Reference proteome</keyword>
<evidence type="ECO:0000313" key="3">
    <source>
        <dbReference type="Proteomes" id="UP001595824"/>
    </source>
</evidence>
<keyword evidence="1" id="KW-0812">Transmembrane</keyword>
<gene>
    <name evidence="2" type="ORF">ACFPC0_07400</name>
</gene>
<organism evidence="2 3">
    <name type="scientific">Streptomyces andamanensis</name>
    <dbReference type="NCBI Taxonomy" id="1565035"/>
    <lineage>
        <taxon>Bacteria</taxon>
        <taxon>Bacillati</taxon>
        <taxon>Actinomycetota</taxon>
        <taxon>Actinomycetes</taxon>
        <taxon>Kitasatosporales</taxon>
        <taxon>Streptomycetaceae</taxon>
        <taxon>Streptomyces</taxon>
    </lineage>
</organism>
<keyword evidence="1" id="KW-0472">Membrane</keyword>
<dbReference type="Proteomes" id="UP001595824">
    <property type="component" value="Unassembled WGS sequence"/>
</dbReference>